<dbReference type="Gene3D" id="3.90.1300.10">
    <property type="entry name" value="Amidase signature (AS) domain"/>
    <property type="match status" value="1"/>
</dbReference>
<reference evidence="1" key="1">
    <citation type="submission" date="2018-06" db="EMBL/GenBank/DDBJ databases">
        <authorList>
            <person name="Zhirakovskaya E."/>
        </authorList>
    </citation>
    <scope>NUCLEOTIDE SEQUENCE</scope>
</reference>
<dbReference type="InterPro" id="IPR036928">
    <property type="entry name" value="AS_sf"/>
</dbReference>
<dbReference type="SUPFAM" id="SSF75304">
    <property type="entry name" value="Amidase signature (AS) enzymes"/>
    <property type="match status" value="1"/>
</dbReference>
<organism evidence="1">
    <name type="scientific">hydrothermal vent metagenome</name>
    <dbReference type="NCBI Taxonomy" id="652676"/>
    <lineage>
        <taxon>unclassified sequences</taxon>
        <taxon>metagenomes</taxon>
        <taxon>ecological metagenomes</taxon>
    </lineage>
</organism>
<proteinExistence type="predicted"/>
<sequence length="44" mass="4757">MHNKSIAELSQGLASGEFSSAELTRVYLDRIEKHNAGLNALVSV</sequence>
<accession>A0A3B1AU96</accession>
<gene>
    <name evidence="1" type="ORF">MNBD_GAMMA19-1037</name>
</gene>
<dbReference type="EMBL" id="UOFV01000529">
    <property type="protein sequence ID" value="VAX05301.1"/>
    <property type="molecule type" value="Genomic_DNA"/>
</dbReference>
<protein>
    <recommendedName>
        <fullName evidence="2">Amidase</fullName>
    </recommendedName>
</protein>
<evidence type="ECO:0008006" key="2">
    <source>
        <dbReference type="Google" id="ProtNLM"/>
    </source>
</evidence>
<feature type="non-terminal residue" evidence="1">
    <location>
        <position position="44"/>
    </location>
</feature>
<dbReference type="AlphaFoldDB" id="A0A3B1AU96"/>
<name>A0A3B1AU96_9ZZZZ</name>
<evidence type="ECO:0000313" key="1">
    <source>
        <dbReference type="EMBL" id="VAX05301.1"/>
    </source>
</evidence>